<evidence type="ECO:0000256" key="1">
    <source>
        <dbReference type="SAM" id="SignalP"/>
    </source>
</evidence>
<protein>
    <recommendedName>
        <fullName evidence="4">SCP domain-containing protein</fullName>
    </recommendedName>
</protein>
<gene>
    <name evidence="2" type="primary">Necator_chrV.g18922</name>
    <name evidence="2" type="ORF">RB195_014131</name>
</gene>
<feature type="signal peptide" evidence="1">
    <location>
        <begin position="1"/>
        <end position="16"/>
    </location>
</feature>
<dbReference type="InterPro" id="IPR035109">
    <property type="entry name" value="ASPR"/>
</dbReference>
<name>A0ABR1DYV0_NECAM</name>
<evidence type="ECO:0000313" key="2">
    <source>
        <dbReference type="EMBL" id="KAK6755574.1"/>
    </source>
</evidence>
<proteinExistence type="predicted"/>
<keyword evidence="3" id="KW-1185">Reference proteome</keyword>
<keyword evidence="1" id="KW-0732">Signal</keyword>
<accession>A0ABR1DYV0</accession>
<evidence type="ECO:0000313" key="3">
    <source>
        <dbReference type="Proteomes" id="UP001303046"/>
    </source>
</evidence>
<organism evidence="2 3">
    <name type="scientific">Necator americanus</name>
    <name type="common">Human hookworm</name>
    <dbReference type="NCBI Taxonomy" id="51031"/>
    <lineage>
        <taxon>Eukaryota</taxon>
        <taxon>Metazoa</taxon>
        <taxon>Ecdysozoa</taxon>
        <taxon>Nematoda</taxon>
        <taxon>Chromadorea</taxon>
        <taxon>Rhabditida</taxon>
        <taxon>Rhabditina</taxon>
        <taxon>Rhabditomorpha</taxon>
        <taxon>Strongyloidea</taxon>
        <taxon>Ancylostomatidae</taxon>
        <taxon>Bunostominae</taxon>
        <taxon>Necator</taxon>
    </lineage>
</organism>
<reference evidence="2 3" key="1">
    <citation type="submission" date="2023-08" db="EMBL/GenBank/DDBJ databases">
        <title>A Necator americanus chromosomal reference genome.</title>
        <authorList>
            <person name="Ilik V."/>
            <person name="Petrzelkova K.J."/>
            <person name="Pardy F."/>
            <person name="Fuh T."/>
            <person name="Niatou-Singa F.S."/>
            <person name="Gouil Q."/>
            <person name="Baker L."/>
            <person name="Ritchie M.E."/>
            <person name="Jex A.R."/>
            <person name="Gazzola D."/>
            <person name="Li H."/>
            <person name="Toshio Fujiwara R."/>
            <person name="Zhan B."/>
            <person name="Aroian R.V."/>
            <person name="Pafco B."/>
            <person name="Schwarz E.M."/>
        </authorList>
    </citation>
    <scope>NUCLEOTIDE SEQUENCE [LARGE SCALE GENOMIC DNA]</scope>
    <source>
        <strain evidence="2 3">Aroian</strain>
        <tissue evidence="2">Whole animal</tissue>
    </source>
</reference>
<feature type="chain" id="PRO_5046105049" description="SCP domain-containing protein" evidence="1">
    <location>
        <begin position="17"/>
        <end position="150"/>
    </location>
</feature>
<sequence length="150" mass="17157">MVFFIILMFGIFPTLATEDTPHVTELLTEEGEKTCEPLHDGISEEFRKGLQDAVSKALPGLNPEYDCNLEYMARQNFSDSVVEDSNFRNDLQMDETSYEGDEDNLIEQAFNAWGPKFEKIKDVDKKEKYGCYYGRKGTGLTQSRIVCLFV</sequence>
<dbReference type="EMBL" id="JAVFWL010000005">
    <property type="protein sequence ID" value="KAK6755574.1"/>
    <property type="molecule type" value="Genomic_DNA"/>
</dbReference>
<evidence type="ECO:0008006" key="4">
    <source>
        <dbReference type="Google" id="ProtNLM"/>
    </source>
</evidence>
<dbReference type="Proteomes" id="UP001303046">
    <property type="component" value="Unassembled WGS sequence"/>
</dbReference>
<comment type="caution">
    <text evidence="2">The sequence shown here is derived from an EMBL/GenBank/DDBJ whole genome shotgun (WGS) entry which is preliminary data.</text>
</comment>
<dbReference type="Pfam" id="PF17641">
    <property type="entry name" value="ASPRs"/>
    <property type="match status" value="1"/>
</dbReference>